<dbReference type="Pfam" id="PF07859">
    <property type="entry name" value="Abhydrolase_3"/>
    <property type="match status" value="1"/>
</dbReference>
<keyword evidence="5" id="KW-1185">Reference proteome</keyword>
<feature type="region of interest" description="Disordered" evidence="2">
    <location>
        <begin position="1"/>
        <end position="48"/>
    </location>
</feature>
<dbReference type="PANTHER" id="PTHR48081">
    <property type="entry name" value="AB HYDROLASE SUPERFAMILY PROTEIN C4A8.06C"/>
    <property type="match status" value="1"/>
</dbReference>
<dbReference type="GO" id="GO:0016787">
    <property type="term" value="F:hydrolase activity"/>
    <property type="evidence" value="ECO:0007669"/>
    <property type="project" value="UniProtKB-KW"/>
</dbReference>
<protein>
    <submittedName>
        <fullName evidence="4">Alpha/beta hydrolase</fullName>
    </submittedName>
</protein>
<comment type="caution">
    <text evidence="4">The sequence shown here is derived from an EMBL/GenBank/DDBJ whole genome shotgun (WGS) entry which is preliminary data.</text>
</comment>
<dbReference type="Gene3D" id="3.40.50.1820">
    <property type="entry name" value="alpha/beta hydrolase"/>
    <property type="match status" value="1"/>
</dbReference>
<keyword evidence="1 4" id="KW-0378">Hydrolase</keyword>
<evidence type="ECO:0000256" key="2">
    <source>
        <dbReference type="SAM" id="MobiDB-lite"/>
    </source>
</evidence>
<organism evidence="4 5">
    <name type="scientific">Nocardioides yefusunii</name>
    <dbReference type="NCBI Taxonomy" id="2500546"/>
    <lineage>
        <taxon>Bacteria</taxon>
        <taxon>Bacillati</taxon>
        <taxon>Actinomycetota</taxon>
        <taxon>Actinomycetes</taxon>
        <taxon>Propionibacteriales</taxon>
        <taxon>Nocardioidaceae</taxon>
        <taxon>Nocardioides</taxon>
    </lineage>
</organism>
<evidence type="ECO:0000313" key="5">
    <source>
        <dbReference type="Proteomes" id="UP001596098"/>
    </source>
</evidence>
<dbReference type="InterPro" id="IPR013094">
    <property type="entry name" value="AB_hydrolase_3"/>
</dbReference>
<dbReference type="InterPro" id="IPR050300">
    <property type="entry name" value="GDXG_lipolytic_enzyme"/>
</dbReference>
<feature type="domain" description="Alpha/beta hydrolase fold-3" evidence="3">
    <location>
        <begin position="107"/>
        <end position="309"/>
    </location>
</feature>
<dbReference type="RefSeq" id="WP_164878661.1">
    <property type="nucleotide sequence ID" value="NZ_CP034929.1"/>
</dbReference>
<dbReference type="Proteomes" id="UP001596098">
    <property type="component" value="Unassembled WGS sequence"/>
</dbReference>
<reference evidence="5" key="1">
    <citation type="journal article" date="2019" name="Int. J. Syst. Evol. Microbiol.">
        <title>The Global Catalogue of Microorganisms (GCM) 10K type strain sequencing project: providing services to taxonomists for standard genome sequencing and annotation.</title>
        <authorList>
            <consortium name="The Broad Institute Genomics Platform"/>
            <consortium name="The Broad Institute Genome Sequencing Center for Infectious Disease"/>
            <person name="Wu L."/>
            <person name="Ma J."/>
        </authorList>
    </citation>
    <scope>NUCLEOTIDE SEQUENCE [LARGE SCALE GENOMIC DNA]</scope>
    <source>
        <strain evidence="5">DFY28</strain>
    </source>
</reference>
<name>A0ABW1R1H7_9ACTN</name>
<gene>
    <name evidence="4" type="ORF">ACFPWU_09805</name>
</gene>
<sequence length="331" mass="36218">MARETRRNAPDAPPAAGRAGRTRPSRAHAVVGRVVSRPRRGTTDPDPDAMLRAFTARHIRETAHGPRPLPTGVVPGFRRRFDLVVDDSAGFPTYVFAPAGRTPTRTVMHLHGGSYVSGLSPFHLLWTSRLANALDARIVLPDYPLAPVHTWRDSHSALVETAARWAAHASRVGERPVTLSGDSAGGGYALSIAQGLRDHGGPQPERLLLHAPWVDLTVSTPETYEVAKVDPWLDIDEGNVQAAWWAGGDDLARWELSPVFGDLTGLPRALQLYGTRDLLMPGCRLLQKRADAAGWNLTSIEEPDLLHVYSIFPPFVPEARRAFTQVLDFLA</sequence>
<dbReference type="InterPro" id="IPR029058">
    <property type="entry name" value="AB_hydrolase_fold"/>
</dbReference>
<dbReference type="EMBL" id="JBHSQI010000005">
    <property type="protein sequence ID" value="MFC6153950.1"/>
    <property type="molecule type" value="Genomic_DNA"/>
</dbReference>
<dbReference type="PANTHER" id="PTHR48081:SF8">
    <property type="entry name" value="ALPHA_BETA HYDROLASE FOLD-3 DOMAIN-CONTAINING PROTEIN-RELATED"/>
    <property type="match status" value="1"/>
</dbReference>
<accession>A0ABW1R1H7</accession>
<evidence type="ECO:0000256" key="1">
    <source>
        <dbReference type="ARBA" id="ARBA00022801"/>
    </source>
</evidence>
<dbReference type="SUPFAM" id="SSF53474">
    <property type="entry name" value="alpha/beta-Hydrolases"/>
    <property type="match status" value="1"/>
</dbReference>
<evidence type="ECO:0000313" key="4">
    <source>
        <dbReference type="EMBL" id="MFC6153950.1"/>
    </source>
</evidence>
<evidence type="ECO:0000259" key="3">
    <source>
        <dbReference type="Pfam" id="PF07859"/>
    </source>
</evidence>
<proteinExistence type="predicted"/>